<feature type="compositionally biased region" description="Basic and acidic residues" evidence="1">
    <location>
        <begin position="200"/>
        <end position="210"/>
    </location>
</feature>
<sequence>MEFSQFIKSFPIRTDIFDDITYLQKHLRLYIKFHQKLSTRLYVPDSNYDTMRPSKSFNIIRDCMNILENEMEDISKEQKMLTEIVKKSIIQYCETLSKESKVSIDKDVANGFITRALQFHYQKRCFNIMPNNVKTRMTEEELKQKYDEVRSKIINERTSVDNIINKKPSPKSVATSTPQQSLLKPKFRKPSSGSSVTSNKIDKKPVGRKSLIETRHAKVIQKQNAVQQGIKGSRLNLIRALNKVKTEQNDNPECIGDSKKYRSDEDYSDQSSSYDGPVEEQEQEEPVDPLKIPRKRKSPVSSASSDSDLVKCFPPLLPELPAKTDYTKEEFLSIFMLVTPQVADEIRIQKSKRKRRNCAKNEKNDFHYGNFDLNEAAFRLRMCNNRRSILYSPNNKRK</sequence>
<protein>
    <submittedName>
        <fullName evidence="2">Uncharacterized protein</fullName>
    </submittedName>
</protein>
<gene>
    <name evidence="2" type="ORF">PVAND_009957</name>
</gene>
<feature type="compositionally biased region" description="Acidic residues" evidence="1">
    <location>
        <begin position="277"/>
        <end position="287"/>
    </location>
</feature>
<feature type="region of interest" description="Disordered" evidence="1">
    <location>
        <begin position="247"/>
        <end position="308"/>
    </location>
</feature>
<feature type="region of interest" description="Disordered" evidence="1">
    <location>
        <begin position="160"/>
        <end position="210"/>
    </location>
</feature>
<evidence type="ECO:0000313" key="3">
    <source>
        <dbReference type="Proteomes" id="UP001107558"/>
    </source>
</evidence>
<evidence type="ECO:0000256" key="1">
    <source>
        <dbReference type="SAM" id="MobiDB-lite"/>
    </source>
</evidence>
<reference evidence="2" key="1">
    <citation type="submission" date="2021-03" db="EMBL/GenBank/DDBJ databases">
        <title>Chromosome level genome of the anhydrobiotic midge Polypedilum vanderplanki.</title>
        <authorList>
            <person name="Yoshida Y."/>
            <person name="Kikawada T."/>
            <person name="Gusev O."/>
        </authorList>
    </citation>
    <scope>NUCLEOTIDE SEQUENCE</scope>
    <source>
        <strain evidence="2">NIAS01</strain>
        <tissue evidence="2">Whole body or cell culture</tissue>
    </source>
</reference>
<comment type="caution">
    <text evidence="2">The sequence shown here is derived from an EMBL/GenBank/DDBJ whole genome shotgun (WGS) entry which is preliminary data.</text>
</comment>
<organism evidence="2 3">
    <name type="scientific">Polypedilum vanderplanki</name>
    <name type="common">Sleeping chironomid midge</name>
    <dbReference type="NCBI Taxonomy" id="319348"/>
    <lineage>
        <taxon>Eukaryota</taxon>
        <taxon>Metazoa</taxon>
        <taxon>Ecdysozoa</taxon>
        <taxon>Arthropoda</taxon>
        <taxon>Hexapoda</taxon>
        <taxon>Insecta</taxon>
        <taxon>Pterygota</taxon>
        <taxon>Neoptera</taxon>
        <taxon>Endopterygota</taxon>
        <taxon>Diptera</taxon>
        <taxon>Nematocera</taxon>
        <taxon>Chironomoidea</taxon>
        <taxon>Chironomidae</taxon>
        <taxon>Chironominae</taxon>
        <taxon>Polypedilum</taxon>
        <taxon>Polypedilum</taxon>
    </lineage>
</organism>
<dbReference type="AlphaFoldDB" id="A0A9J6CE45"/>
<name>A0A9J6CE45_POLVA</name>
<keyword evidence="3" id="KW-1185">Reference proteome</keyword>
<feature type="compositionally biased region" description="Basic and acidic residues" evidence="1">
    <location>
        <begin position="256"/>
        <end position="265"/>
    </location>
</feature>
<dbReference type="Proteomes" id="UP001107558">
    <property type="component" value="Chromosome 1"/>
</dbReference>
<accession>A0A9J6CE45</accession>
<dbReference type="OrthoDB" id="7740893at2759"/>
<evidence type="ECO:0000313" key="2">
    <source>
        <dbReference type="EMBL" id="KAG5680449.1"/>
    </source>
</evidence>
<feature type="compositionally biased region" description="Polar residues" evidence="1">
    <location>
        <begin position="172"/>
        <end position="182"/>
    </location>
</feature>
<dbReference type="EMBL" id="JADBJN010000001">
    <property type="protein sequence ID" value="KAG5680449.1"/>
    <property type="molecule type" value="Genomic_DNA"/>
</dbReference>
<proteinExistence type="predicted"/>